<dbReference type="EMBL" id="ML119816">
    <property type="protein sequence ID" value="RPA73562.1"/>
    <property type="molecule type" value="Genomic_DNA"/>
</dbReference>
<sequence length="61" mass="6691">MEEADCVRAGKVCTASRKPRALATSVTPNTRKCSSEAKSYKGTLTVERVWFGGLQQYYVCG</sequence>
<evidence type="ECO:0000313" key="1">
    <source>
        <dbReference type="EMBL" id="RPA73562.1"/>
    </source>
</evidence>
<dbReference type="AlphaFoldDB" id="A0A3N4HHV0"/>
<evidence type="ECO:0000313" key="2">
    <source>
        <dbReference type="Proteomes" id="UP000275078"/>
    </source>
</evidence>
<gene>
    <name evidence="1" type="ORF">BJ508DRAFT_418971</name>
</gene>
<keyword evidence="2" id="KW-1185">Reference proteome</keyword>
<reference evidence="1 2" key="1">
    <citation type="journal article" date="2018" name="Nat. Ecol. Evol.">
        <title>Pezizomycetes genomes reveal the molecular basis of ectomycorrhizal truffle lifestyle.</title>
        <authorList>
            <person name="Murat C."/>
            <person name="Payen T."/>
            <person name="Noel B."/>
            <person name="Kuo A."/>
            <person name="Morin E."/>
            <person name="Chen J."/>
            <person name="Kohler A."/>
            <person name="Krizsan K."/>
            <person name="Balestrini R."/>
            <person name="Da Silva C."/>
            <person name="Montanini B."/>
            <person name="Hainaut M."/>
            <person name="Levati E."/>
            <person name="Barry K.W."/>
            <person name="Belfiori B."/>
            <person name="Cichocki N."/>
            <person name="Clum A."/>
            <person name="Dockter R.B."/>
            <person name="Fauchery L."/>
            <person name="Guy J."/>
            <person name="Iotti M."/>
            <person name="Le Tacon F."/>
            <person name="Lindquist E.A."/>
            <person name="Lipzen A."/>
            <person name="Malagnac F."/>
            <person name="Mello A."/>
            <person name="Molinier V."/>
            <person name="Miyauchi S."/>
            <person name="Poulain J."/>
            <person name="Riccioni C."/>
            <person name="Rubini A."/>
            <person name="Sitrit Y."/>
            <person name="Splivallo R."/>
            <person name="Traeger S."/>
            <person name="Wang M."/>
            <person name="Zifcakova L."/>
            <person name="Wipf D."/>
            <person name="Zambonelli A."/>
            <person name="Paolocci F."/>
            <person name="Nowrousian M."/>
            <person name="Ottonello S."/>
            <person name="Baldrian P."/>
            <person name="Spatafora J.W."/>
            <person name="Henrissat B."/>
            <person name="Nagy L.G."/>
            <person name="Aury J.M."/>
            <person name="Wincker P."/>
            <person name="Grigoriev I.V."/>
            <person name="Bonfante P."/>
            <person name="Martin F.M."/>
        </authorList>
    </citation>
    <scope>NUCLEOTIDE SEQUENCE [LARGE SCALE GENOMIC DNA]</scope>
    <source>
        <strain evidence="1 2">RN42</strain>
    </source>
</reference>
<organism evidence="1 2">
    <name type="scientific">Ascobolus immersus RN42</name>
    <dbReference type="NCBI Taxonomy" id="1160509"/>
    <lineage>
        <taxon>Eukaryota</taxon>
        <taxon>Fungi</taxon>
        <taxon>Dikarya</taxon>
        <taxon>Ascomycota</taxon>
        <taxon>Pezizomycotina</taxon>
        <taxon>Pezizomycetes</taxon>
        <taxon>Pezizales</taxon>
        <taxon>Ascobolaceae</taxon>
        <taxon>Ascobolus</taxon>
    </lineage>
</organism>
<name>A0A3N4HHV0_ASCIM</name>
<accession>A0A3N4HHV0</accession>
<dbReference type="Proteomes" id="UP000275078">
    <property type="component" value="Unassembled WGS sequence"/>
</dbReference>
<protein>
    <submittedName>
        <fullName evidence="1">Uncharacterized protein</fullName>
    </submittedName>
</protein>
<proteinExistence type="predicted"/>